<organism evidence="3 4">
    <name type="scientific">Bagarius yarrelli</name>
    <name type="common">Goonch</name>
    <name type="synonym">Bagrus yarrelli</name>
    <dbReference type="NCBI Taxonomy" id="175774"/>
    <lineage>
        <taxon>Eukaryota</taxon>
        <taxon>Metazoa</taxon>
        <taxon>Chordata</taxon>
        <taxon>Craniata</taxon>
        <taxon>Vertebrata</taxon>
        <taxon>Euteleostomi</taxon>
        <taxon>Actinopterygii</taxon>
        <taxon>Neopterygii</taxon>
        <taxon>Teleostei</taxon>
        <taxon>Ostariophysi</taxon>
        <taxon>Siluriformes</taxon>
        <taxon>Sisoridae</taxon>
        <taxon>Sisorinae</taxon>
        <taxon>Bagarius</taxon>
    </lineage>
</organism>
<evidence type="ECO:0000313" key="4">
    <source>
        <dbReference type="Proteomes" id="UP000319801"/>
    </source>
</evidence>
<comment type="caution">
    <text evidence="3">The sequence shown here is derived from an EMBL/GenBank/DDBJ whole genome shotgun (WGS) entry which is preliminary data.</text>
</comment>
<keyword evidence="4" id="KW-1185">Reference proteome</keyword>
<proteinExistence type="predicted"/>
<dbReference type="EMBL" id="VCAZ01000009">
    <property type="protein sequence ID" value="TSK31297.1"/>
    <property type="molecule type" value="Genomic_DNA"/>
</dbReference>
<evidence type="ECO:0000313" key="3">
    <source>
        <dbReference type="EMBL" id="TSK31297.1"/>
    </source>
</evidence>
<feature type="region of interest" description="Disordered" evidence="2">
    <location>
        <begin position="1"/>
        <end position="20"/>
    </location>
</feature>
<protein>
    <submittedName>
        <fullName evidence="3">Myosin-6</fullName>
    </submittedName>
</protein>
<evidence type="ECO:0000256" key="2">
    <source>
        <dbReference type="SAM" id="MobiDB-lite"/>
    </source>
</evidence>
<accession>A0A556TP64</accession>
<sequence length="143" mass="16397">MQKNHSDVEECASKRETLEEAVTPERWRTTLRFIYSTLHTSLPFSLSNAAAAALDNEQCTFDKMIAEWSQKCEKQEFPEGMPLTHDEGLQVLDSPQEQLSEGGISVHELQRAKKKLEVERDELELGLEEEDTSLEYNKGVFQH</sequence>
<dbReference type="AlphaFoldDB" id="A0A556TP64"/>
<gene>
    <name evidence="3" type="ORF">Baya_3407</name>
</gene>
<reference evidence="3 4" key="1">
    <citation type="journal article" date="2019" name="Genome Biol. Evol.">
        <title>Whole-Genome Sequencing of the Giant Devil Catfish, Bagarius yarrelli.</title>
        <authorList>
            <person name="Jiang W."/>
            <person name="Lv Y."/>
            <person name="Cheng L."/>
            <person name="Yang K."/>
            <person name="Chao B."/>
            <person name="Wang X."/>
            <person name="Li Y."/>
            <person name="Pan X."/>
            <person name="You X."/>
            <person name="Zhang Y."/>
            <person name="Yang J."/>
            <person name="Li J."/>
            <person name="Zhang X."/>
            <person name="Liu S."/>
            <person name="Sun C."/>
            <person name="Yang J."/>
            <person name="Shi Q."/>
        </authorList>
    </citation>
    <scope>NUCLEOTIDE SEQUENCE [LARGE SCALE GENOMIC DNA]</scope>
    <source>
        <strain evidence="3">JWS20170419001</strain>
        <tissue evidence="3">Muscle</tissue>
    </source>
</reference>
<keyword evidence="1" id="KW-0175">Coiled coil</keyword>
<evidence type="ECO:0000256" key="1">
    <source>
        <dbReference type="SAM" id="Coils"/>
    </source>
</evidence>
<name>A0A556TP64_BAGYA</name>
<feature type="coiled-coil region" evidence="1">
    <location>
        <begin position="106"/>
        <end position="133"/>
    </location>
</feature>
<dbReference type="Proteomes" id="UP000319801">
    <property type="component" value="Unassembled WGS sequence"/>
</dbReference>